<protein>
    <submittedName>
        <fullName evidence="2">OmpA family protein</fullName>
    </submittedName>
</protein>
<dbReference type="Gene3D" id="3.30.1330.60">
    <property type="entry name" value="OmpA-like domain"/>
    <property type="match status" value="1"/>
</dbReference>
<dbReference type="SUPFAM" id="SSF103088">
    <property type="entry name" value="OmpA-like"/>
    <property type="match status" value="1"/>
</dbReference>
<evidence type="ECO:0000313" key="3">
    <source>
        <dbReference type="Proteomes" id="UP001363010"/>
    </source>
</evidence>
<evidence type="ECO:0000256" key="1">
    <source>
        <dbReference type="SAM" id="SignalP"/>
    </source>
</evidence>
<feature type="signal peptide" evidence="1">
    <location>
        <begin position="1"/>
        <end position="29"/>
    </location>
</feature>
<dbReference type="InterPro" id="IPR011990">
    <property type="entry name" value="TPR-like_helical_dom_sf"/>
</dbReference>
<dbReference type="Gene3D" id="1.25.40.10">
    <property type="entry name" value="Tetratricopeptide repeat domain"/>
    <property type="match status" value="1"/>
</dbReference>
<organism evidence="2 3">
    <name type="scientific">Variovorax humicola</name>
    <dbReference type="NCBI Taxonomy" id="1769758"/>
    <lineage>
        <taxon>Bacteria</taxon>
        <taxon>Pseudomonadati</taxon>
        <taxon>Pseudomonadota</taxon>
        <taxon>Betaproteobacteria</taxon>
        <taxon>Burkholderiales</taxon>
        <taxon>Comamonadaceae</taxon>
        <taxon>Variovorax</taxon>
    </lineage>
</organism>
<dbReference type="SUPFAM" id="SSF48452">
    <property type="entry name" value="TPR-like"/>
    <property type="match status" value="1"/>
</dbReference>
<dbReference type="EMBL" id="JBBKZV010000001">
    <property type="protein sequence ID" value="MEJ8820596.1"/>
    <property type="molecule type" value="Genomic_DNA"/>
</dbReference>
<dbReference type="Proteomes" id="UP001363010">
    <property type="component" value="Unassembled WGS sequence"/>
</dbReference>
<dbReference type="RefSeq" id="WP_340361652.1">
    <property type="nucleotide sequence ID" value="NZ_JBBKZV010000001.1"/>
</dbReference>
<sequence length="399" mass="43127">MKCTRTFFMAGFLLGAAALLLQGCGTPSATVSNTALPFEEAIAVATDGLVQQTRKIPGMPAMLAKVEAKVNKHAVVLDPTLDAGSGQQTAGTQQLDRAVTERMTKNFEQIEVLPFRAGNLAKAEYLLTGTLVHVQSAYRLNLALVDIKGGMVVAQSSALARQDTVDMKPLPYYRDSPVLVKDAVIDGYVRTSATTPGQKADPTYLDRIATATVINDATNLYNAAQYQEALGQYRSALATPAGEQMRVLNGIYLSYIKLGRLPEAEAAFGRVVAFGIAYNQLGVKFLFNPGSTEFWSDPNISSAYGMWLRQIAREGGAAKVCMNIVGHTSKTGSEQMNDALSLKRAIYIKQRLSAESPEVGSRTRPQGMGFKENIVGSGTDDLVDAPDRRVEFKIRDCRA</sequence>
<name>A0ABU8VU75_9BURK</name>
<reference evidence="2 3" key="1">
    <citation type="submission" date="2024-03" db="EMBL/GenBank/DDBJ databases">
        <title>Novel species of the genus Variovorax.</title>
        <authorList>
            <person name="Liu Q."/>
            <person name="Xin Y.-H."/>
        </authorList>
    </citation>
    <scope>NUCLEOTIDE SEQUENCE [LARGE SCALE GENOMIC DNA]</scope>
    <source>
        <strain evidence="2 3">KACC 18501</strain>
    </source>
</reference>
<feature type="chain" id="PRO_5045217332" evidence="1">
    <location>
        <begin position="30"/>
        <end position="399"/>
    </location>
</feature>
<keyword evidence="3" id="KW-1185">Reference proteome</keyword>
<proteinExistence type="predicted"/>
<keyword evidence="1" id="KW-0732">Signal</keyword>
<dbReference type="PROSITE" id="PS51257">
    <property type="entry name" value="PROKAR_LIPOPROTEIN"/>
    <property type="match status" value="1"/>
</dbReference>
<dbReference type="InterPro" id="IPR036737">
    <property type="entry name" value="OmpA-like_sf"/>
</dbReference>
<accession>A0ABU8VU75</accession>
<gene>
    <name evidence="2" type="ORF">WKW80_00935</name>
</gene>
<comment type="caution">
    <text evidence="2">The sequence shown here is derived from an EMBL/GenBank/DDBJ whole genome shotgun (WGS) entry which is preliminary data.</text>
</comment>
<evidence type="ECO:0000313" key="2">
    <source>
        <dbReference type="EMBL" id="MEJ8820596.1"/>
    </source>
</evidence>